<dbReference type="EMBL" id="CP002047">
    <property type="protein sequence ID" value="ADI04460.1"/>
    <property type="molecule type" value="Genomic_DNA"/>
</dbReference>
<dbReference type="PANTHER" id="PTHR48106:SF18">
    <property type="entry name" value="QUINONE OXIDOREDUCTASE PIG3"/>
    <property type="match status" value="1"/>
</dbReference>
<reference evidence="4 5" key="1">
    <citation type="journal article" date="2010" name="J. Bacteriol.">
        <title>Genome sequence of the milbemycin-producing bacterium Streptomyces bingchenggensis.</title>
        <authorList>
            <person name="Wang X.J."/>
            <person name="Yan Y.J."/>
            <person name="Zhang B."/>
            <person name="An J."/>
            <person name="Wang J.J."/>
            <person name="Tian J."/>
            <person name="Jiang L."/>
            <person name="Chen Y.H."/>
            <person name="Huang S.X."/>
            <person name="Yin M."/>
            <person name="Zhang J."/>
            <person name="Gao A.L."/>
            <person name="Liu C.X."/>
            <person name="Zhu Z.X."/>
            <person name="Xiang W.S."/>
        </authorList>
    </citation>
    <scope>NUCLEOTIDE SEQUENCE [LARGE SCALE GENOMIC DNA]</scope>
    <source>
        <strain evidence="4 5">BCW-1</strain>
    </source>
</reference>
<dbReference type="STRING" id="749414.SBI_01339"/>
<dbReference type="GO" id="GO:0016651">
    <property type="term" value="F:oxidoreductase activity, acting on NAD(P)H"/>
    <property type="evidence" value="ECO:0007669"/>
    <property type="project" value="TreeGrafter"/>
</dbReference>
<evidence type="ECO:0000313" key="5">
    <source>
        <dbReference type="Proteomes" id="UP000000377"/>
    </source>
</evidence>
<evidence type="ECO:0000313" key="4">
    <source>
        <dbReference type="EMBL" id="ADI04460.1"/>
    </source>
</evidence>
<evidence type="ECO:0000259" key="3">
    <source>
        <dbReference type="SMART" id="SM00829"/>
    </source>
</evidence>
<keyword evidence="1" id="KW-0521">NADP</keyword>
<dbReference type="KEGG" id="sbh:SBI_01339"/>
<dbReference type="SUPFAM" id="SSF50129">
    <property type="entry name" value="GroES-like"/>
    <property type="match status" value="1"/>
</dbReference>
<protein>
    <submittedName>
        <fullName evidence="4">Quinone reductase</fullName>
    </submittedName>
</protein>
<feature type="domain" description="Enoyl reductase (ER)" evidence="3">
    <location>
        <begin position="11"/>
        <end position="325"/>
    </location>
</feature>
<dbReference type="PATRIC" id="fig|749414.3.peg.1374"/>
<keyword evidence="2" id="KW-0560">Oxidoreductase</keyword>
<evidence type="ECO:0000256" key="1">
    <source>
        <dbReference type="ARBA" id="ARBA00022857"/>
    </source>
</evidence>
<dbReference type="Gene3D" id="3.90.180.10">
    <property type="entry name" value="Medium-chain alcohol dehydrogenases, catalytic domain"/>
    <property type="match status" value="1"/>
</dbReference>
<keyword evidence="5" id="KW-1185">Reference proteome</keyword>
<dbReference type="SMART" id="SM00829">
    <property type="entry name" value="PKS_ER"/>
    <property type="match status" value="1"/>
</dbReference>
<dbReference type="InterPro" id="IPR020843">
    <property type="entry name" value="ER"/>
</dbReference>
<dbReference type="Proteomes" id="UP000000377">
    <property type="component" value="Chromosome"/>
</dbReference>
<name>D7CBW5_STRBB</name>
<sequence>MTATMTALFGGTGPDWTPRQVPVPKPGPGQIVVRAHAVALNNADAAMLAAADPTAGGSGKEYQAGYEFAGEIAVVGDGVDTATVGQRVMGTTPAGFAQYVLADQRHVLPIPDGVDFTEACALPTGLLTEHRALTTGGYQPGQSLLITGAASSMGLIGVQIARALGAGPIVATTRSAGKHDLLKQAGADIIVVTSEQDLTQAVLDATAGEGVDLALDHVGGQTFAACLPATKVDGTVVNIGRLDTAAATIDLDALSYRHLRVHGVSFGFTRAAELGAVIAAAGQDLLPAVADGRVRPLIDSILSFNTADQAVTRLRSHRALGKIVLTVP</sequence>
<dbReference type="eggNOG" id="COG0604">
    <property type="taxonomic scope" value="Bacteria"/>
</dbReference>
<dbReference type="SUPFAM" id="SSF51735">
    <property type="entry name" value="NAD(P)-binding Rossmann-fold domains"/>
    <property type="match status" value="1"/>
</dbReference>
<dbReference type="InterPro" id="IPR036291">
    <property type="entry name" value="NAD(P)-bd_dom_sf"/>
</dbReference>
<proteinExistence type="predicted"/>
<dbReference type="PANTHER" id="PTHR48106">
    <property type="entry name" value="QUINONE OXIDOREDUCTASE PIG3-RELATED"/>
    <property type="match status" value="1"/>
</dbReference>
<dbReference type="AlphaFoldDB" id="D7CBW5"/>
<gene>
    <name evidence="4" type="ordered locus">SBI_01339</name>
</gene>
<dbReference type="InterPro" id="IPR011032">
    <property type="entry name" value="GroES-like_sf"/>
</dbReference>
<dbReference type="HOGENOM" id="CLU_026673_3_1_11"/>
<dbReference type="InterPro" id="IPR013154">
    <property type="entry name" value="ADH-like_N"/>
</dbReference>
<dbReference type="InterPro" id="IPR013149">
    <property type="entry name" value="ADH-like_C"/>
</dbReference>
<organism evidence="4 5">
    <name type="scientific">Streptomyces bingchenggensis (strain BCW-1)</name>
    <dbReference type="NCBI Taxonomy" id="749414"/>
    <lineage>
        <taxon>Bacteria</taxon>
        <taxon>Bacillati</taxon>
        <taxon>Actinomycetota</taxon>
        <taxon>Actinomycetes</taxon>
        <taxon>Kitasatosporales</taxon>
        <taxon>Streptomycetaceae</taxon>
        <taxon>Streptomyces</taxon>
    </lineage>
</organism>
<dbReference type="GO" id="GO:0070402">
    <property type="term" value="F:NADPH binding"/>
    <property type="evidence" value="ECO:0007669"/>
    <property type="project" value="TreeGrafter"/>
</dbReference>
<dbReference type="Pfam" id="PF00107">
    <property type="entry name" value="ADH_zinc_N"/>
    <property type="match status" value="1"/>
</dbReference>
<accession>D7CBW5</accession>
<dbReference type="Pfam" id="PF08240">
    <property type="entry name" value="ADH_N"/>
    <property type="match status" value="1"/>
</dbReference>
<dbReference type="Gene3D" id="3.40.50.720">
    <property type="entry name" value="NAD(P)-binding Rossmann-like Domain"/>
    <property type="match status" value="1"/>
</dbReference>
<dbReference type="RefSeq" id="WP_014173939.1">
    <property type="nucleotide sequence ID" value="NC_016582.1"/>
</dbReference>
<evidence type="ECO:0000256" key="2">
    <source>
        <dbReference type="ARBA" id="ARBA00023002"/>
    </source>
</evidence>